<dbReference type="InterPro" id="IPR053707">
    <property type="entry name" value="UPF0637_domain_sf"/>
</dbReference>
<sequence>MTGDAATILQLHEEDFDVFAVPGLEARMGALKAHLRPKLTAIGEYIAPFLTDLTQRPFYAHVAKHARRKTNPPTDSWVAFSIDPRGYKKWPSFLIGAWQTHLFVQFGIIYESPYKADFGRAIQREVTRVLDLLPSHYLLYPDYMKPEGTELQTLSKAEFEQLTTRVIEKKNADLLFGVSLPREDVLKMSAEQLGLQLQTAVKPLAQLYLLTVAHL</sequence>
<organism evidence="1 2">
    <name type="scientific">Sulfoacidibacillus thermotolerans</name>
    <name type="common">Acidibacillus sulfuroxidans</name>
    <dbReference type="NCBI Taxonomy" id="1765684"/>
    <lineage>
        <taxon>Bacteria</taxon>
        <taxon>Bacillati</taxon>
        <taxon>Bacillota</taxon>
        <taxon>Bacilli</taxon>
        <taxon>Bacillales</taxon>
        <taxon>Alicyclobacillaceae</taxon>
        <taxon>Sulfoacidibacillus</taxon>
    </lineage>
</organism>
<comment type="caution">
    <text evidence="1">The sequence shown here is derived from an EMBL/GenBank/DDBJ whole genome shotgun (WGS) entry which is preliminary data.</text>
</comment>
<dbReference type="Pfam" id="PF06335">
    <property type="entry name" value="DUF1054"/>
    <property type="match status" value="1"/>
</dbReference>
<accession>A0A2U3DA10</accession>
<dbReference type="AlphaFoldDB" id="A0A2U3DA10"/>
<proteinExistence type="predicted"/>
<dbReference type="OrthoDB" id="9812818at2"/>
<evidence type="ECO:0000313" key="2">
    <source>
        <dbReference type="Proteomes" id="UP000245380"/>
    </source>
</evidence>
<dbReference type="Gene3D" id="3.30.930.20">
    <property type="entry name" value="Protein of unknown function DUF1054"/>
    <property type="match status" value="1"/>
</dbReference>
<dbReference type="Proteomes" id="UP000245380">
    <property type="component" value="Unassembled WGS sequence"/>
</dbReference>
<gene>
    <name evidence="1" type="ORF">BM613_05415</name>
</gene>
<dbReference type="InterPro" id="IPR009403">
    <property type="entry name" value="UPF0637"/>
</dbReference>
<keyword evidence="2" id="KW-1185">Reference proteome</keyword>
<dbReference type="RefSeq" id="WP_109430150.1">
    <property type="nucleotide sequence ID" value="NZ_MPDK01000006.1"/>
</dbReference>
<reference evidence="1 2" key="1">
    <citation type="submission" date="2016-11" db="EMBL/GenBank/DDBJ databases">
        <title>Comparative genomics of Acidibacillus ferroxidans species.</title>
        <authorList>
            <person name="Oliveira G."/>
            <person name="Nunes G."/>
            <person name="Oliveira R."/>
            <person name="Araujo F."/>
            <person name="Salim A."/>
            <person name="Scholte L."/>
            <person name="Morais D."/>
            <person name="Nancucheo I."/>
            <person name="Johnson D.B."/>
            <person name="Grail B."/>
            <person name="Bittencourt J."/>
            <person name="Valadares R."/>
        </authorList>
    </citation>
    <scope>NUCLEOTIDE SEQUENCE [LARGE SCALE GENOMIC DNA]</scope>
    <source>
        <strain evidence="1 2">Y002</strain>
    </source>
</reference>
<protein>
    <submittedName>
        <fullName evidence="1">Uncharacterized protein</fullName>
    </submittedName>
</protein>
<dbReference type="EMBL" id="MPDK01000006">
    <property type="protein sequence ID" value="PWI58103.1"/>
    <property type="molecule type" value="Genomic_DNA"/>
</dbReference>
<dbReference type="SUPFAM" id="SSF142913">
    <property type="entry name" value="YktB/PF0168-like"/>
    <property type="match status" value="1"/>
</dbReference>
<evidence type="ECO:0000313" key="1">
    <source>
        <dbReference type="EMBL" id="PWI58103.1"/>
    </source>
</evidence>
<name>A0A2U3DA10_SULT2</name>